<accession>A0A6N8FL08</accession>
<gene>
    <name evidence="1" type="primary">paaC</name>
    <name evidence="1" type="ORF">GMD78_09715</name>
</gene>
<reference evidence="1 2" key="1">
    <citation type="submission" date="2019-11" db="EMBL/GenBank/DDBJ databases">
        <authorList>
            <person name="Li X."/>
        </authorList>
    </citation>
    <scope>NUCLEOTIDE SEQUENCE [LARGE SCALE GENOMIC DNA]</scope>
    <source>
        <strain evidence="1 2">L9</strain>
    </source>
</reference>
<evidence type="ECO:0000313" key="2">
    <source>
        <dbReference type="Proteomes" id="UP000469125"/>
    </source>
</evidence>
<dbReference type="PANTHER" id="PTHR30458">
    <property type="entry name" value="PHENYLACETIC ACID DEGRADATION PROTEIN PAA"/>
    <property type="match status" value="1"/>
</dbReference>
<name>A0A6N8FL08_9BACI</name>
<dbReference type="EMBL" id="WOCA01000006">
    <property type="protein sequence ID" value="MUK88667.1"/>
    <property type="molecule type" value="Genomic_DNA"/>
</dbReference>
<dbReference type="GO" id="GO:0005829">
    <property type="term" value="C:cytosol"/>
    <property type="evidence" value="ECO:0007669"/>
    <property type="project" value="TreeGrafter"/>
</dbReference>
<dbReference type="InterPro" id="IPR007814">
    <property type="entry name" value="PaaA_PaaC"/>
</dbReference>
<keyword evidence="2" id="KW-1185">Reference proteome</keyword>
<protein>
    <submittedName>
        <fullName evidence="1">Phenylacetate-CoA oxygenase subunit PaaC</fullName>
    </submittedName>
</protein>
<dbReference type="InterPro" id="IPR052703">
    <property type="entry name" value="Aromatic_CoA_ox/epox"/>
</dbReference>
<dbReference type="Pfam" id="PF05138">
    <property type="entry name" value="PaaA_PaaC"/>
    <property type="match status" value="1"/>
</dbReference>
<dbReference type="Proteomes" id="UP000469125">
    <property type="component" value="Unassembled WGS sequence"/>
</dbReference>
<dbReference type="GO" id="GO:0010124">
    <property type="term" value="P:phenylacetate catabolic process"/>
    <property type="evidence" value="ECO:0007669"/>
    <property type="project" value="InterPro"/>
</dbReference>
<dbReference type="AlphaFoldDB" id="A0A6N8FL08"/>
<dbReference type="RefSeq" id="WP_155668644.1">
    <property type="nucleotide sequence ID" value="NZ_WOCA01000006.1"/>
</dbReference>
<proteinExistence type="predicted"/>
<sequence>MERGGQEVTVVENAEQAKKDPSYLKALTELVYQLADDDFIISFRGAEWLGLAPHIEEDVAFSSITQNTMGHAVMFYELLEELGEGNADVLAHERTLEQRRNGIYLEKRNGEGAYHEEPYYDWALAVVRNYFYETFKKIKMEAISTSSYKPLANVASKALMEQTYHLAHWKMWMNQLQHATEDARERINSRIEEAWSEFEDVLELGSYANDMLKHQLISSEDYLKEAWLKEVGVNIANPPESPLGKKYGSGRNGVHTADLKQALQTFAEVYNSDKKAVW</sequence>
<organism evidence="1 2">
    <name type="scientific">Ornithinibacillus caprae</name>
    <dbReference type="NCBI Taxonomy" id="2678566"/>
    <lineage>
        <taxon>Bacteria</taxon>
        <taxon>Bacillati</taxon>
        <taxon>Bacillota</taxon>
        <taxon>Bacilli</taxon>
        <taxon>Bacillales</taxon>
        <taxon>Bacillaceae</taxon>
        <taxon>Ornithinibacillus</taxon>
    </lineage>
</organism>
<dbReference type="NCBIfam" id="TIGR02158">
    <property type="entry name" value="PA_CoA_Oxy3"/>
    <property type="match status" value="1"/>
</dbReference>
<comment type="caution">
    <text evidence="1">The sequence shown here is derived from an EMBL/GenBank/DDBJ whole genome shotgun (WGS) entry which is preliminary data.</text>
</comment>
<dbReference type="PANTHER" id="PTHR30458:SF0">
    <property type="entry name" value="1,2-PHENYLACETYL-COA EPOXIDASE, SUBUNIT C"/>
    <property type="match status" value="1"/>
</dbReference>
<dbReference type="InterPro" id="IPR009078">
    <property type="entry name" value="Ferritin-like_SF"/>
</dbReference>
<evidence type="ECO:0000313" key="1">
    <source>
        <dbReference type="EMBL" id="MUK88667.1"/>
    </source>
</evidence>
<dbReference type="Gene3D" id="1.20.1260.10">
    <property type="match status" value="1"/>
</dbReference>
<dbReference type="InterPro" id="IPR011882">
    <property type="entry name" value="PaaC"/>
</dbReference>
<dbReference type="InterPro" id="IPR012347">
    <property type="entry name" value="Ferritin-like"/>
</dbReference>
<dbReference type="SUPFAM" id="SSF47240">
    <property type="entry name" value="Ferritin-like"/>
    <property type="match status" value="1"/>
</dbReference>